<comment type="catalytic activity">
    <reaction evidence="6 8">
        <text>hydrogencarbonate + H(+) = CO2 + H2O</text>
        <dbReference type="Rhea" id="RHEA:10748"/>
        <dbReference type="ChEBI" id="CHEBI:15377"/>
        <dbReference type="ChEBI" id="CHEBI:15378"/>
        <dbReference type="ChEBI" id="CHEBI:16526"/>
        <dbReference type="ChEBI" id="CHEBI:17544"/>
        <dbReference type="EC" id="4.2.1.1"/>
    </reaction>
</comment>
<dbReference type="OrthoDB" id="10248475at2759"/>
<dbReference type="AlphaFoldDB" id="A0A8B8UYQ6"/>
<dbReference type="SUPFAM" id="SSF53056">
    <property type="entry name" value="beta-carbonic anhydrase, cab"/>
    <property type="match status" value="1"/>
</dbReference>
<evidence type="ECO:0000256" key="6">
    <source>
        <dbReference type="ARBA" id="ARBA00048348"/>
    </source>
</evidence>
<organism evidence="9">
    <name type="scientific">Saccharomyces paradoxus</name>
    <name type="common">Yeast</name>
    <name type="synonym">Saccharomyces douglasii</name>
    <dbReference type="NCBI Taxonomy" id="27291"/>
    <lineage>
        <taxon>Eukaryota</taxon>
        <taxon>Fungi</taxon>
        <taxon>Dikarya</taxon>
        <taxon>Ascomycota</taxon>
        <taxon>Saccharomycotina</taxon>
        <taxon>Saccharomycetes</taxon>
        <taxon>Saccharomycetales</taxon>
        <taxon>Saccharomycetaceae</taxon>
        <taxon>Saccharomyces</taxon>
    </lineage>
</organism>
<dbReference type="PANTHER" id="PTHR11002">
    <property type="entry name" value="CARBONIC ANHYDRASE"/>
    <property type="match status" value="1"/>
</dbReference>
<accession>A0A8B8UYQ6</accession>
<feature type="binding site" evidence="7">
    <location>
        <position position="160"/>
    </location>
    <ligand>
        <name>Zn(2+)</name>
        <dbReference type="ChEBI" id="CHEBI:29105"/>
    </ligand>
</feature>
<dbReference type="SMART" id="SM00947">
    <property type="entry name" value="Pro_CA"/>
    <property type="match status" value="1"/>
</dbReference>
<comment type="function">
    <text evidence="8">Reversible hydration of carbon dioxide.</text>
</comment>
<dbReference type="GO" id="GO:0071244">
    <property type="term" value="P:cellular response to carbon dioxide"/>
    <property type="evidence" value="ECO:0007669"/>
    <property type="project" value="TreeGrafter"/>
</dbReference>
<feature type="binding site" evidence="7">
    <location>
        <position position="105"/>
    </location>
    <ligand>
        <name>Zn(2+)</name>
        <dbReference type="ChEBI" id="CHEBI:29105"/>
    </ligand>
</feature>
<evidence type="ECO:0000256" key="4">
    <source>
        <dbReference type="ARBA" id="ARBA00022833"/>
    </source>
</evidence>
<keyword evidence="3 7" id="KW-0479">Metal-binding</keyword>
<dbReference type="GeneID" id="54633311"/>
<dbReference type="FunFam" id="3.40.1050.10:FF:000010">
    <property type="entry name" value="Carbonic anhydrase"/>
    <property type="match status" value="1"/>
</dbReference>
<dbReference type="VEuPathDB" id="FungiDB:SPAR_N02700"/>
<dbReference type="GO" id="GO:0008270">
    <property type="term" value="F:zinc ion binding"/>
    <property type="evidence" value="ECO:0007669"/>
    <property type="project" value="UniProtKB-UniRule"/>
</dbReference>
<dbReference type="GO" id="GO:0004089">
    <property type="term" value="F:carbonate dehydratase activity"/>
    <property type="evidence" value="ECO:0007669"/>
    <property type="project" value="UniProtKB-UniRule"/>
</dbReference>
<evidence type="ECO:0000256" key="8">
    <source>
        <dbReference type="RuleBase" id="RU003956"/>
    </source>
</evidence>
<gene>
    <name evidence="9" type="primary">NCE103</name>
    <name evidence="9" type="ORF">SPAR_N02700</name>
</gene>
<comment type="cofactor">
    <cofactor evidence="7">
        <name>Zn(2+)</name>
        <dbReference type="ChEBI" id="CHEBI:29105"/>
    </cofactor>
    <text evidence="7">Binds 1 zinc ion per subunit.</text>
</comment>
<evidence type="ECO:0000256" key="2">
    <source>
        <dbReference type="ARBA" id="ARBA00012925"/>
    </source>
</evidence>
<evidence type="ECO:0000256" key="3">
    <source>
        <dbReference type="ARBA" id="ARBA00022723"/>
    </source>
</evidence>
<dbReference type="InterPro" id="IPR001765">
    <property type="entry name" value="Carbonic_anhydrase"/>
</dbReference>
<comment type="similarity">
    <text evidence="1 8">Belongs to the beta-class carbonic anhydrase family.</text>
</comment>
<dbReference type="InterPro" id="IPR015892">
    <property type="entry name" value="Carbonic_anhydrase_CS"/>
</dbReference>
<reference evidence="9" key="2">
    <citation type="submission" date="2020-01" db="EMBL/GenBank/DDBJ databases">
        <title>Population-level Yeast Reference Genomes.</title>
        <authorList>
            <person name="Yue J.-X."/>
        </authorList>
    </citation>
    <scope>NUCLEOTIDE SEQUENCE</scope>
    <source>
        <strain evidence="9">CBS432</strain>
    </source>
</reference>
<name>A0A8B8UYQ6_SACPA</name>
<protein>
    <recommendedName>
        <fullName evidence="2 8">Carbonic anhydrase</fullName>
        <ecNumber evidence="2 8">4.2.1.1</ecNumber>
    </recommendedName>
    <alternativeName>
        <fullName evidence="8">Carbonate dehydratase</fullName>
    </alternativeName>
</protein>
<reference evidence="9" key="3">
    <citation type="submission" date="2025-07" db="EMBL/GenBank/DDBJ databases">
        <authorList>
            <consortium name="NCBI Genome Project"/>
        </authorList>
    </citation>
    <scope>NUCLEOTIDE SEQUENCE</scope>
    <source>
        <strain evidence="9">CBS432</strain>
    </source>
</reference>
<reference evidence="9" key="1">
    <citation type="journal article" date="2017" name="Nat. Genet.">
        <title>Contrasting evolutionary genome dynamics between domesticated and wild yeasts.</title>
        <authorList>
            <person name="Yue J.X."/>
            <person name="Li J."/>
            <person name="Aigrain L."/>
            <person name="Hallin J."/>
            <person name="Persson K."/>
            <person name="Oliver K."/>
            <person name="Bergstrom A."/>
            <person name="Coupland P."/>
            <person name="Warringer J."/>
            <person name="Lagomarsino M.C."/>
            <person name="Fischer G."/>
            <person name="Durbin R."/>
            <person name="Liti G."/>
        </authorList>
    </citation>
    <scope>NUCLEOTIDE SEQUENCE</scope>
    <source>
        <strain evidence="9">CBS432</strain>
    </source>
</reference>
<keyword evidence="5 8" id="KW-0456">Lyase</keyword>
<dbReference type="PANTHER" id="PTHR11002:SF76">
    <property type="entry name" value="CARBONIC ANHYDRASE"/>
    <property type="match status" value="1"/>
</dbReference>
<dbReference type="GO" id="GO:0034599">
    <property type="term" value="P:cellular response to oxidative stress"/>
    <property type="evidence" value="ECO:0007669"/>
    <property type="project" value="TreeGrafter"/>
</dbReference>
<keyword evidence="4 7" id="KW-0862">Zinc</keyword>
<evidence type="ECO:0000256" key="7">
    <source>
        <dbReference type="PIRSR" id="PIRSR601765-1"/>
    </source>
</evidence>
<dbReference type="InterPro" id="IPR036874">
    <property type="entry name" value="Carbonic_anhydrase_sf"/>
</dbReference>
<feature type="binding site" evidence="7">
    <location>
        <position position="163"/>
    </location>
    <ligand>
        <name>Zn(2+)</name>
        <dbReference type="ChEBI" id="CHEBI:29105"/>
    </ligand>
</feature>
<dbReference type="CDD" id="cd00883">
    <property type="entry name" value="beta_CA_cladeA"/>
    <property type="match status" value="1"/>
</dbReference>
<sequence>MWTNVDTINTKQLIILDDQYSLSPSYSCSHPTKTSTIVTTQLQLLHIKMSATESSSIFTLSHNSNLQDILAANSKWASQMNNVQPTLFPDHNAKGQSPHTLFIGCSDSRYNENCLGVLPGEVFTWKNVANICHSEDLTLKATLEFAIICLKVNKVIICGHTDCGGIKTCLTNQREALPNANCSHLYKYLDDIDTMYHEESQNLVHLKTQREKSHYLSHCNVKRQFNRIIENPTVQTAVQNGEVQVYGLLYNVEDGLLQTVSTYSKAIPK</sequence>
<dbReference type="KEGG" id="spao:SPAR_N02700"/>
<proteinExistence type="inferred from homology"/>
<dbReference type="RefSeq" id="XP_033768900.1">
    <property type="nucleotide sequence ID" value="XM_033913009.1"/>
</dbReference>
<feature type="binding site" evidence="7">
    <location>
        <position position="107"/>
    </location>
    <ligand>
        <name>Zn(2+)</name>
        <dbReference type="ChEBI" id="CHEBI:29105"/>
    </ligand>
</feature>
<dbReference type="EC" id="4.2.1.1" evidence="2 8"/>
<evidence type="ECO:0000256" key="5">
    <source>
        <dbReference type="ARBA" id="ARBA00023239"/>
    </source>
</evidence>
<dbReference type="GO" id="GO:0015976">
    <property type="term" value="P:carbon utilization"/>
    <property type="evidence" value="ECO:0007669"/>
    <property type="project" value="InterPro"/>
</dbReference>
<evidence type="ECO:0000256" key="1">
    <source>
        <dbReference type="ARBA" id="ARBA00006217"/>
    </source>
</evidence>
<dbReference type="GO" id="GO:0005737">
    <property type="term" value="C:cytoplasm"/>
    <property type="evidence" value="ECO:0007669"/>
    <property type="project" value="TreeGrafter"/>
</dbReference>
<dbReference type="Gene3D" id="3.40.1050.10">
    <property type="entry name" value="Carbonic anhydrase"/>
    <property type="match status" value="1"/>
</dbReference>
<evidence type="ECO:0000313" key="9">
    <source>
        <dbReference type="RefSeq" id="XP_033768900.1"/>
    </source>
</evidence>
<dbReference type="PROSITE" id="PS00705">
    <property type="entry name" value="PROK_CO2_ANHYDRASE_2"/>
    <property type="match status" value="1"/>
</dbReference>
<dbReference type="Pfam" id="PF00484">
    <property type="entry name" value="Pro_CA"/>
    <property type="match status" value="1"/>
</dbReference>
<reference evidence="9" key="4">
    <citation type="submission" date="2025-08" db="UniProtKB">
        <authorList>
            <consortium name="RefSeq"/>
        </authorList>
    </citation>
    <scope>IDENTIFICATION</scope>
    <source>
        <strain evidence="9">CBS432</strain>
    </source>
</reference>